<protein>
    <submittedName>
        <fullName evidence="1">Haloacid dehalogenase superfamily, subfamily IA, variant 3 with third motif having DD or ED</fullName>
    </submittedName>
</protein>
<reference evidence="1 2" key="1">
    <citation type="submission" date="2016-10" db="EMBL/GenBank/DDBJ databases">
        <authorList>
            <person name="de Groot N.N."/>
        </authorList>
    </citation>
    <scope>NUCLEOTIDE SEQUENCE [LARGE SCALE GENOMIC DNA]</scope>
    <source>
        <strain evidence="1 2">CGMCC 1.9159</strain>
    </source>
</reference>
<dbReference type="InterPro" id="IPR036412">
    <property type="entry name" value="HAD-like_sf"/>
</dbReference>
<dbReference type="STRING" id="686624.SAMN04488242_2548"/>
<keyword evidence="2" id="KW-1185">Reference proteome</keyword>
<organism evidence="1 2">
    <name type="scientific">Tessaracoccus oleiagri</name>
    <dbReference type="NCBI Taxonomy" id="686624"/>
    <lineage>
        <taxon>Bacteria</taxon>
        <taxon>Bacillati</taxon>
        <taxon>Actinomycetota</taxon>
        <taxon>Actinomycetes</taxon>
        <taxon>Propionibacteriales</taxon>
        <taxon>Propionibacteriaceae</taxon>
        <taxon>Tessaracoccus</taxon>
    </lineage>
</organism>
<dbReference type="PRINTS" id="PR00413">
    <property type="entry name" value="HADHALOGNASE"/>
</dbReference>
<sequence>MPSPAAPTAVIWDFDGTLVDTEPIWAGTEQEMMAEYGVIWSDEMMRAKIGQPATLSAKQMAQAAGRPDETQAFYDELHRRIAERIRSEELPFLPGVRSLVHELDRTGTRAAVVTASNGQIIDAAKERLPKVFEFIITADDVPRSKPHPDPYLMAFERLGIHPLDAIILEDSVPGSRAALDAGGLVFAVPQFVKLPPHPRMHISPDALETTSLADLTYVWRTLKETSCNTPE</sequence>
<dbReference type="PANTHER" id="PTHR18901">
    <property type="entry name" value="2-DEOXYGLUCOSE-6-PHOSPHATE PHOSPHATASE 2"/>
    <property type="match status" value="1"/>
</dbReference>
<dbReference type="SFLD" id="SFLDS00003">
    <property type="entry name" value="Haloacid_Dehalogenase"/>
    <property type="match status" value="1"/>
</dbReference>
<dbReference type="PANTHER" id="PTHR18901:SF38">
    <property type="entry name" value="PSEUDOURIDINE-5'-PHOSPHATASE"/>
    <property type="match status" value="1"/>
</dbReference>
<dbReference type="Gene3D" id="1.10.150.240">
    <property type="entry name" value="Putative phosphatase, domain 2"/>
    <property type="match status" value="1"/>
</dbReference>
<gene>
    <name evidence="1" type="ORF">SAMN04488242_2548</name>
</gene>
<dbReference type="SUPFAM" id="SSF56784">
    <property type="entry name" value="HAD-like"/>
    <property type="match status" value="1"/>
</dbReference>
<evidence type="ECO:0000313" key="1">
    <source>
        <dbReference type="EMBL" id="SDL71995.1"/>
    </source>
</evidence>
<name>A0A1G9MEA5_9ACTN</name>
<dbReference type="Gene3D" id="3.40.50.1000">
    <property type="entry name" value="HAD superfamily/HAD-like"/>
    <property type="match status" value="1"/>
</dbReference>
<dbReference type="Proteomes" id="UP000199475">
    <property type="component" value="Unassembled WGS sequence"/>
</dbReference>
<evidence type="ECO:0000313" key="2">
    <source>
        <dbReference type="Proteomes" id="UP000199475"/>
    </source>
</evidence>
<proteinExistence type="predicted"/>
<dbReference type="SFLD" id="SFLDG01135">
    <property type="entry name" value="C1.5.6:_HAD__Beta-PGM__Phospha"/>
    <property type="match status" value="1"/>
</dbReference>
<dbReference type="CDD" id="cd07505">
    <property type="entry name" value="HAD_BPGM-like"/>
    <property type="match status" value="1"/>
</dbReference>
<dbReference type="InterPro" id="IPR023198">
    <property type="entry name" value="PGP-like_dom2"/>
</dbReference>
<dbReference type="EMBL" id="FNGP01000005">
    <property type="protein sequence ID" value="SDL71995.1"/>
    <property type="molecule type" value="Genomic_DNA"/>
</dbReference>
<dbReference type="InterPro" id="IPR006439">
    <property type="entry name" value="HAD-SF_hydro_IA"/>
</dbReference>
<accession>A0A1G9MEA5</accession>
<dbReference type="NCBIfam" id="TIGR01509">
    <property type="entry name" value="HAD-SF-IA-v3"/>
    <property type="match status" value="1"/>
</dbReference>
<dbReference type="AlphaFoldDB" id="A0A1G9MEA5"/>
<dbReference type="Pfam" id="PF13419">
    <property type="entry name" value="HAD_2"/>
    <property type="match status" value="1"/>
</dbReference>
<dbReference type="InterPro" id="IPR023214">
    <property type="entry name" value="HAD_sf"/>
</dbReference>
<dbReference type="SFLD" id="SFLDG01129">
    <property type="entry name" value="C1.5:_HAD__Beta-PGM__Phosphata"/>
    <property type="match status" value="1"/>
</dbReference>
<dbReference type="InterPro" id="IPR041492">
    <property type="entry name" value="HAD_2"/>
</dbReference>